<evidence type="ECO:0000256" key="10">
    <source>
        <dbReference type="ARBA" id="ARBA00023136"/>
    </source>
</evidence>
<dbReference type="GO" id="GO:0046872">
    <property type="term" value="F:metal ion binding"/>
    <property type="evidence" value="ECO:0007669"/>
    <property type="project" value="UniProtKB-KW"/>
</dbReference>
<organism evidence="14 15">
    <name type="scientific">Chelatococcus daeguensis</name>
    <dbReference type="NCBI Taxonomy" id="444444"/>
    <lineage>
        <taxon>Bacteria</taxon>
        <taxon>Pseudomonadati</taxon>
        <taxon>Pseudomonadota</taxon>
        <taxon>Alphaproteobacteria</taxon>
        <taxon>Hyphomicrobiales</taxon>
        <taxon>Chelatococcaceae</taxon>
        <taxon>Chelatococcus</taxon>
    </lineage>
</organism>
<dbReference type="AlphaFoldDB" id="A0AAC9NZX5"/>
<evidence type="ECO:0000256" key="3">
    <source>
        <dbReference type="ARBA" id="ARBA00022617"/>
    </source>
</evidence>
<dbReference type="FunFam" id="2.40.50.140:FF:000104">
    <property type="entry name" value="Cytochrome c-type biogenesis protein CcmE"/>
    <property type="match status" value="1"/>
</dbReference>
<accession>A0AAC9NZX5</accession>
<keyword evidence="15" id="KW-1185">Reference proteome</keyword>
<dbReference type="InterPro" id="IPR004329">
    <property type="entry name" value="CcmE"/>
</dbReference>
<keyword evidence="10 12" id="KW-0472">Membrane</keyword>
<evidence type="ECO:0000256" key="2">
    <source>
        <dbReference type="ARBA" id="ARBA00022475"/>
    </source>
</evidence>
<evidence type="ECO:0000256" key="5">
    <source>
        <dbReference type="ARBA" id="ARBA00022723"/>
    </source>
</evidence>
<dbReference type="GO" id="GO:0017003">
    <property type="term" value="P:protein-heme linkage"/>
    <property type="evidence" value="ECO:0007669"/>
    <property type="project" value="UniProtKB-UniRule"/>
</dbReference>
<evidence type="ECO:0000256" key="4">
    <source>
        <dbReference type="ARBA" id="ARBA00022692"/>
    </source>
</evidence>
<evidence type="ECO:0000256" key="7">
    <source>
        <dbReference type="ARBA" id="ARBA00022968"/>
    </source>
</evidence>
<dbReference type="NCBIfam" id="NF009731">
    <property type="entry name" value="PRK13254.1-5"/>
    <property type="match status" value="1"/>
</dbReference>
<evidence type="ECO:0000313" key="14">
    <source>
        <dbReference type="EMBL" id="APF38932.1"/>
    </source>
</evidence>
<keyword evidence="5 12" id="KW-0479">Metal-binding</keyword>
<protein>
    <recommendedName>
        <fullName evidence="12">Cytochrome c-type biogenesis protein CcmE</fullName>
    </recommendedName>
    <alternativeName>
        <fullName evidence="12">Cytochrome c maturation protein E</fullName>
    </alternativeName>
    <alternativeName>
        <fullName evidence="12">Heme chaperone CcmE</fullName>
    </alternativeName>
</protein>
<comment type="similarity">
    <text evidence="12">Belongs to the CcmE/CycJ family.</text>
</comment>
<dbReference type="PANTHER" id="PTHR34128">
    <property type="entry name" value="CYTOCHROME C-TYPE BIOGENESIS PROTEIN CCME HOMOLOG, MITOCHONDRIAL"/>
    <property type="match status" value="1"/>
</dbReference>
<dbReference type="GO" id="GO:0017004">
    <property type="term" value="P:cytochrome complex assembly"/>
    <property type="evidence" value="ECO:0007669"/>
    <property type="project" value="UniProtKB-KW"/>
</dbReference>
<evidence type="ECO:0000256" key="12">
    <source>
        <dbReference type="HAMAP-Rule" id="MF_01959"/>
    </source>
</evidence>
<dbReference type="Pfam" id="PF03100">
    <property type="entry name" value="CcmE"/>
    <property type="match status" value="1"/>
</dbReference>
<evidence type="ECO:0000313" key="15">
    <source>
        <dbReference type="Proteomes" id="UP000182703"/>
    </source>
</evidence>
<dbReference type="SUPFAM" id="SSF82093">
    <property type="entry name" value="Heme chaperone CcmE"/>
    <property type="match status" value="1"/>
</dbReference>
<evidence type="ECO:0000256" key="1">
    <source>
        <dbReference type="ARBA" id="ARBA00004533"/>
    </source>
</evidence>
<keyword evidence="6 12" id="KW-0201">Cytochrome c-type biogenesis</keyword>
<dbReference type="NCBIfam" id="NF009727">
    <property type="entry name" value="PRK13254.1-1"/>
    <property type="match status" value="1"/>
</dbReference>
<feature type="topological domain" description="Extracellular" evidence="12">
    <location>
        <begin position="10"/>
        <end position="140"/>
    </location>
</feature>
<keyword evidence="7 12" id="KW-0735">Signal-anchor</keyword>
<evidence type="ECO:0000256" key="6">
    <source>
        <dbReference type="ARBA" id="ARBA00022748"/>
    </source>
</evidence>
<feature type="binding site" description="axial binding residue" evidence="12 13">
    <location>
        <position position="107"/>
    </location>
    <ligand>
        <name>heme</name>
        <dbReference type="ChEBI" id="CHEBI:30413"/>
    </ligand>
    <ligandPart>
        <name>Fe</name>
        <dbReference type="ChEBI" id="CHEBI:18248"/>
    </ligandPart>
</feature>
<dbReference type="KEGG" id="cdq:BOQ54_06645"/>
<proteinExistence type="inferred from homology"/>
<evidence type="ECO:0000256" key="9">
    <source>
        <dbReference type="ARBA" id="ARBA00023004"/>
    </source>
</evidence>
<keyword evidence="4 12" id="KW-0812">Transmembrane</keyword>
<comment type="function">
    <text evidence="11 12">Heme chaperone required for the biogenesis of c-type cytochromes. Transiently binds heme delivered by CcmC and transfers the heme to apo-cytochromes in a process facilitated by CcmF and CcmH.</text>
</comment>
<dbReference type="Gene3D" id="2.40.50.140">
    <property type="entry name" value="Nucleic acid-binding proteins"/>
    <property type="match status" value="1"/>
</dbReference>
<evidence type="ECO:0000256" key="13">
    <source>
        <dbReference type="PIRSR" id="PIRSR604329-50"/>
    </source>
</evidence>
<keyword evidence="8 12" id="KW-1133">Transmembrane helix</keyword>
<feature type="topological domain" description="Cytoplasmic" evidence="12">
    <location>
        <begin position="1"/>
        <end position="3"/>
    </location>
</feature>
<dbReference type="InterPro" id="IPR036127">
    <property type="entry name" value="CcmE-like_sf"/>
</dbReference>
<dbReference type="InterPro" id="IPR012340">
    <property type="entry name" value="NA-bd_OB-fold"/>
</dbReference>
<evidence type="ECO:0000256" key="8">
    <source>
        <dbReference type="ARBA" id="ARBA00022989"/>
    </source>
</evidence>
<dbReference type="HAMAP" id="MF_01959">
    <property type="entry name" value="CcmE"/>
    <property type="match status" value="1"/>
</dbReference>
<comment type="subcellular location">
    <subcellularLocation>
        <location evidence="1">Cell inner membrane</location>
    </subcellularLocation>
    <subcellularLocation>
        <location evidence="12">Cell membrane</location>
        <topology evidence="12">Single-pass type II membrane protein</topology>
    </subcellularLocation>
</comment>
<dbReference type="EMBL" id="CP018095">
    <property type="protein sequence ID" value="APF38932.1"/>
    <property type="molecule type" value="Genomic_DNA"/>
</dbReference>
<name>A0AAC9NZX5_9HYPH</name>
<dbReference type="PANTHER" id="PTHR34128:SF2">
    <property type="entry name" value="CYTOCHROME C-TYPE BIOGENESIS PROTEIN CCME HOMOLOG, MITOCHONDRIAL"/>
    <property type="match status" value="1"/>
</dbReference>
<keyword evidence="3 12" id="KW-0349">Heme</keyword>
<evidence type="ECO:0000256" key="11">
    <source>
        <dbReference type="ARBA" id="ARBA00056663"/>
    </source>
</evidence>
<keyword evidence="2 12" id="KW-1003">Cell membrane</keyword>
<dbReference type="GO" id="GO:0005886">
    <property type="term" value="C:plasma membrane"/>
    <property type="evidence" value="ECO:0007669"/>
    <property type="project" value="UniProtKB-SubCell"/>
</dbReference>
<sequence>MALGLVLFAMRDNIVFFYSPTDLETKTVAPGTRLRLGGLVAEGSVEKGEGQNVTFAVTDMNRSITVRYTGLLPDLFREGQGVVTEGVLESAGLFRADSVLAKHDENYMPREVADSLKAQGLWQHGGKTDAQGGGATVASE</sequence>
<keyword evidence="9 12" id="KW-0408">Iron</keyword>
<gene>
    <name evidence="12" type="primary">ccmE</name>
    <name evidence="12" type="synonym">cycJ</name>
    <name evidence="14" type="ORF">BOQ54_06645</name>
</gene>
<feature type="binding site" description="covalent" evidence="12 13">
    <location>
        <position position="103"/>
    </location>
    <ligand>
        <name>heme</name>
        <dbReference type="ChEBI" id="CHEBI:30413"/>
    </ligand>
</feature>
<dbReference type="GO" id="GO:0020037">
    <property type="term" value="F:heme binding"/>
    <property type="evidence" value="ECO:0007669"/>
    <property type="project" value="InterPro"/>
</dbReference>
<reference evidence="14 15" key="1">
    <citation type="submission" date="2016-11" db="EMBL/GenBank/DDBJ databases">
        <title>Complete genome sequence of the aerobically denitrifying bacterium Chelatococcus daeguensis TAD1.</title>
        <authorList>
            <person name="Yang Y."/>
            <person name="Huang S."/>
            <person name="Lin E."/>
        </authorList>
    </citation>
    <scope>NUCLEOTIDE SEQUENCE [LARGE SCALE GENOMIC DNA]</scope>
    <source>
        <strain evidence="14 15">TAD1</strain>
    </source>
</reference>
<dbReference type="Proteomes" id="UP000182703">
    <property type="component" value="Chromosome"/>
</dbReference>